<dbReference type="PANTHER" id="PTHR11814">
    <property type="entry name" value="SULFATE TRANSPORTER"/>
    <property type="match status" value="1"/>
</dbReference>
<feature type="transmembrane region" description="Helical" evidence="5">
    <location>
        <begin position="305"/>
        <end position="326"/>
    </location>
</feature>
<dbReference type="SUPFAM" id="SSF52091">
    <property type="entry name" value="SpoIIaa-like"/>
    <property type="match status" value="1"/>
</dbReference>
<dbReference type="InterPro" id="IPR011547">
    <property type="entry name" value="SLC26A/SulP_dom"/>
</dbReference>
<feature type="transmembrane region" description="Helical" evidence="5">
    <location>
        <begin position="119"/>
        <end position="145"/>
    </location>
</feature>
<dbReference type="RefSeq" id="WP_120710214.1">
    <property type="nucleotide sequence ID" value="NZ_RBCJ01000001.1"/>
</dbReference>
<protein>
    <submittedName>
        <fullName evidence="7">SulP family inorganic anion transporter</fullName>
    </submittedName>
</protein>
<keyword evidence="8" id="KW-1185">Reference proteome</keyword>
<comment type="caution">
    <text evidence="7">The sequence shown here is derived from an EMBL/GenBank/DDBJ whole genome shotgun (WGS) entry which is preliminary data.</text>
</comment>
<dbReference type="EMBL" id="RBCJ01000001">
    <property type="protein sequence ID" value="RKN83007.1"/>
    <property type="molecule type" value="Genomic_DNA"/>
</dbReference>
<dbReference type="InterPro" id="IPR001902">
    <property type="entry name" value="SLC26A/SulP_fam"/>
</dbReference>
<dbReference type="InterPro" id="IPR036513">
    <property type="entry name" value="STAS_dom_sf"/>
</dbReference>
<dbReference type="Pfam" id="PF00916">
    <property type="entry name" value="Sulfate_transp"/>
    <property type="match status" value="2"/>
</dbReference>
<name>A0A3B0CGA5_9FLAO</name>
<evidence type="ECO:0000256" key="5">
    <source>
        <dbReference type="SAM" id="Phobius"/>
    </source>
</evidence>
<evidence type="ECO:0000256" key="2">
    <source>
        <dbReference type="ARBA" id="ARBA00022692"/>
    </source>
</evidence>
<feature type="transmembrane region" description="Helical" evidence="5">
    <location>
        <begin position="12"/>
        <end position="32"/>
    </location>
</feature>
<evidence type="ECO:0000313" key="7">
    <source>
        <dbReference type="EMBL" id="RKN83007.1"/>
    </source>
</evidence>
<dbReference type="AlphaFoldDB" id="A0A3B0CGA5"/>
<proteinExistence type="predicted"/>
<organism evidence="7 8">
    <name type="scientific">Ulvibacterium marinum</name>
    <dbReference type="NCBI Taxonomy" id="2419782"/>
    <lineage>
        <taxon>Bacteria</taxon>
        <taxon>Pseudomonadati</taxon>
        <taxon>Bacteroidota</taxon>
        <taxon>Flavobacteriia</taxon>
        <taxon>Flavobacteriales</taxon>
        <taxon>Flavobacteriaceae</taxon>
        <taxon>Ulvibacterium</taxon>
    </lineage>
</organism>
<reference evidence="7 8" key="1">
    <citation type="submission" date="2018-10" db="EMBL/GenBank/DDBJ databases">
        <title>Ulvibacterium marinum gen. nov., sp. nov., a novel marine bacterium of the family Flavobacteriaceae, isolated from a culture of the green alga Ulva prolifera.</title>
        <authorList>
            <person name="Zhang Z."/>
        </authorList>
    </citation>
    <scope>NUCLEOTIDE SEQUENCE [LARGE SCALE GENOMIC DNA]</scope>
    <source>
        <strain evidence="7 8">CCMM003</strain>
    </source>
</reference>
<accession>A0A3B0CGA5</accession>
<dbReference type="Gene3D" id="3.30.750.24">
    <property type="entry name" value="STAS domain"/>
    <property type="match status" value="1"/>
</dbReference>
<feature type="transmembrane region" description="Helical" evidence="5">
    <location>
        <begin position="254"/>
        <end position="273"/>
    </location>
</feature>
<dbReference type="CDD" id="cd07042">
    <property type="entry name" value="STAS_SulP_like_sulfate_transporter"/>
    <property type="match status" value="1"/>
</dbReference>
<feature type="transmembrane region" description="Helical" evidence="5">
    <location>
        <begin position="444"/>
        <end position="475"/>
    </location>
</feature>
<dbReference type="OrthoDB" id="9771198at2"/>
<dbReference type="GO" id="GO:0055085">
    <property type="term" value="P:transmembrane transport"/>
    <property type="evidence" value="ECO:0007669"/>
    <property type="project" value="InterPro"/>
</dbReference>
<feature type="transmembrane region" description="Helical" evidence="5">
    <location>
        <begin position="90"/>
        <end position="113"/>
    </location>
</feature>
<dbReference type="Pfam" id="PF01740">
    <property type="entry name" value="STAS"/>
    <property type="match status" value="1"/>
</dbReference>
<keyword evidence="2 5" id="KW-0812">Transmembrane</keyword>
<dbReference type="PROSITE" id="PS50801">
    <property type="entry name" value="STAS"/>
    <property type="match status" value="1"/>
</dbReference>
<evidence type="ECO:0000256" key="1">
    <source>
        <dbReference type="ARBA" id="ARBA00004141"/>
    </source>
</evidence>
<evidence type="ECO:0000256" key="3">
    <source>
        <dbReference type="ARBA" id="ARBA00022989"/>
    </source>
</evidence>
<dbReference type="GO" id="GO:0016020">
    <property type="term" value="C:membrane"/>
    <property type="evidence" value="ECO:0007669"/>
    <property type="project" value="UniProtKB-SubCell"/>
</dbReference>
<keyword evidence="4 5" id="KW-0472">Membrane</keyword>
<dbReference type="InterPro" id="IPR002645">
    <property type="entry name" value="STAS_dom"/>
</dbReference>
<feature type="transmembrane region" description="Helical" evidence="5">
    <location>
        <begin position="346"/>
        <end position="368"/>
    </location>
</feature>
<feature type="domain" description="STAS" evidence="6">
    <location>
        <begin position="501"/>
        <end position="613"/>
    </location>
</feature>
<feature type="transmembrane region" description="Helical" evidence="5">
    <location>
        <begin position="404"/>
        <end position="423"/>
    </location>
</feature>
<feature type="transmembrane region" description="Helical" evidence="5">
    <location>
        <begin position="230"/>
        <end position="248"/>
    </location>
</feature>
<sequence>MKKLFVNLKGDLFGGITAGIVALPLALAFGVSSGLGPSAGLYGAIFISFFAALFGGTNTQISGPTAPMTAVSMVIIASIIAVYDGSVEKALPAILTVFLLAGLMQIGLGLLGIGRYIRYIPYPVVSGFMTAIGVIIIITQILPALGYYPREDMAWVTPFKPEAEELILENILREEAGEGILVLEDFKETIARSGEVTEETILEEAKTLAAKEASGVIGAIKVTPKAIKSINWLELSLTLITIVIIYSFKRITTAVPSTLVALLLVSGVAYILGLDYRPIERIPEGFPMPNWEVFTGFKFGAISPYIFTALTLALLGAIDSLLTSVVADNMTKTKHKPNKELVGQGIGNSIAAIFGGLPGAGATIRTVVNINSGGQTRLSGMVAAVLLLIVLLAMGPIASQIPAAVLAGILITVGIAVMDYKGLRAIPNLPKDIKIGPLKLSSEVVIMLVVLVLSTFWNLVYAVGIGLVIASLTFMKKIGDLTAERSDIKSLEKEKAWADESSFPRNLQEEVFIKHIKGPLFFGSTNDFQLLADQIPETASYVIIRLDRMQYMDQSGLYAMEDVLQELNKNKVTVLFVDLQQQPRYMMERIDIIPDFIPEEQIFDNFRECNAWIKQHVQDIY</sequence>
<keyword evidence="3 5" id="KW-1133">Transmembrane helix</keyword>
<dbReference type="Proteomes" id="UP000276603">
    <property type="component" value="Unassembled WGS sequence"/>
</dbReference>
<feature type="transmembrane region" description="Helical" evidence="5">
    <location>
        <begin position="39"/>
        <end position="59"/>
    </location>
</feature>
<comment type="subcellular location">
    <subcellularLocation>
        <location evidence="1">Membrane</location>
        <topology evidence="1">Multi-pass membrane protein</topology>
    </subcellularLocation>
</comment>
<feature type="transmembrane region" description="Helical" evidence="5">
    <location>
        <begin position="380"/>
        <end position="398"/>
    </location>
</feature>
<feature type="transmembrane region" description="Helical" evidence="5">
    <location>
        <begin position="65"/>
        <end position="83"/>
    </location>
</feature>
<evidence type="ECO:0000256" key="4">
    <source>
        <dbReference type="ARBA" id="ARBA00023136"/>
    </source>
</evidence>
<gene>
    <name evidence="7" type="ORF">D7Z94_03965</name>
</gene>
<evidence type="ECO:0000313" key="8">
    <source>
        <dbReference type="Proteomes" id="UP000276603"/>
    </source>
</evidence>
<evidence type="ECO:0000259" key="6">
    <source>
        <dbReference type="PROSITE" id="PS50801"/>
    </source>
</evidence>